<sequence length="181" mass="20102">MKDAKVQVMGIDAGGTMTDTFFVKENGSFVVGKAQSNPEDESLAIYNSSQDALSHWKSDVSKVYPELVTCVYSGTAMLNRVVQRRGMEVGLICNKGFEQMHSMGRALQSYLGYALEERLHINTHKYDDPLIPLKRIRGITERTDVKGQVVIPVRQEEVKIAVKELLEAGAKAIVICLLQIS</sequence>
<dbReference type="AlphaFoldDB" id="A0AB72ZRX3"/>
<dbReference type="InterPro" id="IPR008040">
    <property type="entry name" value="Hydant_A_N"/>
</dbReference>
<dbReference type="PANTHER" id="PTHR11365">
    <property type="entry name" value="5-OXOPROLINASE RELATED"/>
    <property type="match status" value="1"/>
</dbReference>
<dbReference type="Pfam" id="PF05378">
    <property type="entry name" value="Hydant_A_N"/>
    <property type="match status" value="1"/>
</dbReference>
<evidence type="ECO:0000313" key="3">
    <source>
        <dbReference type="Proteomes" id="UP000001345"/>
    </source>
</evidence>
<reference evidence="3" key="1">
    <citation type="submission" date="2023-07" db="EMBL/GenBank/DDBJ databases">
        <authorList>
            <person name="Weinstock G."/>
            <person name="Sodergren E."/>
            <person name="Lobos E.A."/>
            <person name="Fulton L."/>
            <person name="Fulton R."/>
            <person name="Courtney L."/>
            <person name="Fronick C."/>
            <person name="O'Laughlin M."/>
            <person name="Godfrey J."/>
            <person name="Wilson R.M."/>
            <person name="Miner T."/>
            <person name="Farmer C."/>
            <person name="Delehaunty K."/>
            <person name="Cordes M."/>
            <person name="Minx P."/>
            <person name="Tomlinson C."/>
            <person name="Chen J."/>
            <person name="Wollam A."/>
            <person name="Pepin K.H."/>
            <person name="Bhonagiri V."/>
            <person name="Zhang X."/>
            <person name="Suruliraj S."/>
            <person name="Antonio M."/>
            <person name="Secka O."/>
            <person name="Thomas J."/>
            <person name="Warren W."/>
            <person name="Mitreva M."/>
            <person name="Mardis E.R."/>
            <person name="Wilson R.K."/>
        </authorList>
    </citation>
    <scope>NUCLEOTIDE SEQUENCE [LARGE SCALE GENOMIC DNA]</scope>
    <source>
        <strain evidence="3">GAM100Ai</strain>
    </source>
</reference>
<dbReference type="GO" id="GO:0006749">
    <property type="term" value="P:glutathione metabolic process"/>
    <property type="evidence" value="ECO:0007669"/>
    <property type="project" value="TreeGrafter"/>
</dbReference>
<proteinExistence type="predicted"/>
<comment type="caution">
    <text evidence="2">The sequence shown here is derived from an EMBL/GenBank/DDBJ whole genome shotgun (WGS) entry which is preliminary data.</text>
</comment>
<protein>
    <submittedName>
        <fullName evidence="2">Hydantoinase/oxoprolinase protein</fullName>
    </submittedName>
</protein>
<gene>
    <name evidence="2" type="ORF">HMPREF1391_01694</name>
</gene>
<name>A0AB72ZRX3_HELPX</name>
<dbReference type="EMBL" id="ANFP01000079">
    <property type="protein sequence ID" value="EKQ71388.1"/>
    <property type="molecule type" value="Genomic_DNA"/>
</dbReference>
<evidence type="ECO:0000313" key="2">
    <source>
        <dbReference type="EMBL" id="EKQ71388.1"/>
    </source>
</evidence>
<organism evidence="2 3">
    <name type="scientific">Helicobacter pylori GAM100Ai</name>
    <dbReference type="NCBI Taxonomy" id="1159019"/>
    <lineage>
        <taxon>Bacteria</taxon>
        <taxon>Pseudomonadati</taxon>
        <taxon>Campylobacterota</taxon>
        <taxon>Epsilonproteobacteria</taxon>
        <taxon>Campylobacterales</taxon>
        <taxon>Helicobacteraceae</taxon>
        <taxon>Helicobacter</taxon>
    </lineage>
</organism>
<dbReference type="GO" id="GO:0017168">
    <property type="term" value="F:5-oxoprolinase (ATP-hydrolyzing) activity"/>
    <property type="evidence" value="ECO:0007669"/>
    <property type="project" value="TreeGrafter"/>
</dbReference>
<accession>A0AB72ZRX3</accession>
<dbReference type="PANTHER" id="PTHR11365:SF23">
    <property type="entry name" value="HYPOTHETICAL 5-OXOPROLINASE (EUROFUNG)-RELATED"/>
    <property type="match status" value="1"/>
</dbReference>
<dbReference type="GO" id="GO:0005829">
    <property type="term" value="C:cytosol"/>
    <property type="evidence" value="ECO:0007669"/>
    <property type="project" value="TreeGrafter"/>
</dbReference>
<dbReference type="Proteomes" id="UP000001345">
    <property type="component" value="Unassembled WGS sequence"/>
</dbReference>
<feature type="domain" description="Hydantoinase/oxoprolinase N-terminal" evidence="1">
    <location>
        <begin position="9"/>
        <end position="178"/>
    </location>
</feature>
<dbReference type="InterPro" id="IPR045079">
    <property type="entry name" value="Oxoprolinase-like"/>
</dbReference>
<evidence type="ECO:0000259" key="1">
    <source>
        <dbReference type="Pfam" id="PF05378"/>
    </source>
</evidence>